<dbReference type="Proteomes" id="UP000662111">
    <property type="component" value="Unassembled WGS sequence"/>
</dbReference>
<protein>
    <recommendedName>
        <fullName evidence="3">Secreted protein</fullName>
    </recommendedName>
</protein>
<proteinExistence type="predicted"/>
<reference evidence="2" key="1">
    <citation type="journal article" date="2019" name="Int. J. Syst. Evol. Microbiol.">
        <title>The Global Catalogue of Microorganisms (GCM) 10K type strain sequencing project: providing services to taxonomists for standard genome sequencing and annotation.</title>
        <authorList>
            <consortium name="The Broad Institute Genomics Platform"/>
            <consortium name="The Broad Institute Genome Sequencing Center for Infectious Disease"/>
            <person name="Wu L."/>
            <person name="Ma J."/>
        </authorList>
    </citation>
    <scope>NUCLEOTIDE SEQUENCE [LARGE SCALE GENOMIC DNA]</scope>
    <source>
        <strain evidence="2">CGMCC 1.5362</strain>
    </source>
</reference>
<dbReference type="PROSITE" id="PS51318">
    <property type="entry name" value="TAT"/>
    <property type="match status" value="1"/>
</dbReference>
<dbReference type="EMBL" id="BMLB01000003">
    <property type="protein sequence ID" value="GGK69232.1"/>
    <property type="molecule type" value="Genomic_DNA"/>
</dbReference>
<sequence length="182" mass="19017">MTTQNTGEALKTTRRTLVKGAAWSVPVVAMGSTVAAANVTCSPNSCPIVFNLGESCKNSSGGGANQYYFVFNTTLPAGTSVTVTSWTWTPNAADHAFVQFTPITAAVTAEGRLVYQFTDNEKSATNGNLLICFSWSGPDVESDSDCLNTGNNNYSSCGNRTPTTTPGAGSGTLPATKVWPLL</sequence>
<evidence type="ECO:0000313" key="2">
    <source>
        <dbReference type="Proteomes" id="UP000662111"/>
    </source>
</evidence>
<dbReference type="InterPro" id="IPR006311">
    <property type="entry name" value="TAT_signal"/>
</dbReference>
<accession>A0ABQ2FAR0</accession>
<name>A0ABQ2FAR0_9MICO</name>
<keyword evidence="2" id="KW-1185">Reference proteome</keyword>
<comment type="caution">
    <text evidence="1">The sequence shown here is derived from an EMBL/GenBank/DDBJ whole genome shotgun (WGS) entry which is preliminary data.</text>
</comment>
<dbReference type="RefSeq" id="WP_156875746.1">
    <property type="nucleotide sequence ID" value="NZ_BMLB01000003.1"/>
</dbReference>
<organism evidence="1 2">
    <name type="scientific">Ornithinimicrobium pekingense</name>
    <dbReference type="NCBI Taxonomy" id="384677"/>
    <lineage>
        <taxon>Bacteria</taxon>
        <taxon>Bacillati</taxon>
        <taxon>Actinomycetota</taxon>
        <taxon>Actinomycetes</taxon>
        <taxon>Micrococcales</taxon>
        <taxon>Ornithinimicrobiaceae</taxon>
        <taxon>Ornithinimicrobium</taxon>
    </lineage>
</organism>
<evidence type="ECO:0000313" key="1">
    <source>
        <dbReference type="EMBL" id="GGK69232.1"/>
    </source>
</evidence>
<evidence type="ECO:0008006" key="3">
    <source>
        <dbReference type="Google" id="ProtNLM"/>
    </source>
</evidence>
<gene>
    <name evidence="1" type="ORF">GCM10011509_17030</name>
</gene>